<dbReference type="PANTHER" id="PTHR31499:SF85">
    <property type="entry name" value="TRANSCRIPTION FACTOR MYB-RELATED FAMILY"/>
    <property type="match status" value="1"/>
</dbReference>
<name>A0AAD8KPV4_TARER</name>
<evidence type="ECO:0000313" key="2">
    <source>
        <dbReference type="EMBL" id="KAK1427124.1"/>
    </source>
</evidence>
<dbReference type="Gene3D" id="1.10.10.60">
    <property type="entry name" value="Homeodomain-like"/>
    <property type="match status" value="1"/>
</dbReference>
<dbReference type="InterPro" id="IPR025756">
    <property type="entry name" value="Myb_CC_LHEQLE"/>
</dbReference>
<dbReference type="InterPro" id="IPR046955">
    <property type="entry name" value="PHR1-like"/>
</dbReference>
<evidence type="ECO:0000259" key="1">
    <source>
        <dbReference type="Pfam" id="PF14379"/>
    </source>
</evidence>
<reference evidence="2" key="1">
    <citation type="journal article" date="2023" name="bioRxiv">
        <title>Improved chromosome-level genome assembly for marigold (Tagetes erecta).</title>
        <authorList>
            <person name="Jiang F."/>
            <person name="Yuan L."/>
            <person name="Wang S."/>
            <person name="Wang H."/>
            <person name="Xu D."/>
            <person name="Wang A."/>
            <person name="Fan W."/>
        </authorList>
    </citation>
    <scope>NUCLEOTIDE SEQUENCE</scope>
    <source>
        <strain evidence="2">WSJ</strain>
        <tissue evidence="2">Leaf</tissue>
    </source>
</reference>
<organism evidence="2 3">
    <name type="scientific">Tagetes erecta</name>
    <name type="common">African marigold</name>
    <dbReference type="NCBI Taxonomy" id="13708"/>
    <lineage>
        <taxon>Eukaryota</taxon>
        <taxon>Viridiplantae</taxon>
        <taxon>Streptophyta</taxon>
        <taxon>Embryophyta</taxon>
        <taxon>Tracheophyta</taxon>
        <taxon>Spermatophyta</taxon>
        <taxon>Magnoliopsida</taxon>
        <taxon>eudicotyledons</taxon>
        <taxon>Gunneridae</taxon>
        <taxon>Pentapetalae</taxon>
        <taxon>asterids</taxon>
        <taxon>campanulids</taxon>
        <taxon>Asterales</taxon>
        <taxon>Asteraceae</taxon>
        <taxon>Asteroideae</taxon>
        <taxon>Heliantheae alliance</taxon>
        <taxon>Tageteae</taxon>
        <taxon>Tagetes</taxon>
    </lineage>
</organism>
<proteinExistence type="predicted"/>
<gene>
    <name evidence="2" type="ORF">QVD17_15807</name>
</gene>
<evidence type="ECO:0000313" key="3">
    <source>
        <dbReference type="Proteomes" id="UP001229421"/>
    </source>
</evidence>
<dbReference type="GO" id="GO:0003700">
    <property type="term" value="F:DNA-binding transcription factor activity"/>
    <property type="evidence" value="ECO:0007669"/>
    <property type="project" value="InterPro"/>
</dbReference>
<dbReference type="AlphaFoldDB" id="A0AAD8KPV4"/>
<feature type="domain" description="MYB-CC type transcription factor LHEQLE-containing" evidence="1">
    <location>
        <begin position="239"/>
        <end position="285"/>
    </location>
</feature>
<dbReference type="PANTHER" id="PTHR31499">
    <property type="entry name" value="MYB FAMILY TRANSCRIPTION FACTOR PHL11"/>
    <property type="match status" value="1"/>
</dbReference>
<sequence length="289" mass="33616">MSTLNVGCNHELAYNLRPCQVSNTILPSEIASLQELEHQQQQHQHMISYRKQTPSCSNTSMEQFGLSAPSTLLATKRYLGFSKNGVSRSFDEDVDVSSVPQMKFDHFMHSKEHGYFSSYDRSHKMIRRGNQTEQDHIRELKRKLLDESEVSDWRKSSPIVCDDANLDLGRNFGHSRPTSVVSSITRIRWTQDLHDQFVKCVNCLGGKYRTTKYLPKYAKENWKTTSIDTISQIENITGMQFKDALQLQLTVQRQLHEQLEIQRTLQLRIEDQAKQLKKMFDQHQQHKAD</sequence>
<comment type="caution">
    <text evidence="2">The sequence shown here is derived from an EMBL/GenBank/DDBJ whole genome shotgun (WGS) entry which is preliminary data.</text>
</comment>
<dbReference type="Pfam" id="PF14379">
    <property type="entry name" value="Myb_CC_LHEQLE"/>
    <property type="match status" value="1"/>
</dbReference>
<accession>A0AAD8KPV4</accession>
<dbReference type="EMBL" id="JAUHHV010000004">
    <property type="protein sequence ID" value="KAK1427124.1"/>
    <property type="molecule type" value="Genomic_DNA"/>
</dbReference>
<keyword evidence="3" id="KW-1185">Reference proteome</keyword>
<dbReference type="Proteomes" id="UP001229421">
    <property type="component" value="Unassembled WGS sequence"/>
</dbReference>
<protein>
    <recommendedName>
        <fullName evidence="1">MYB-CC type transcription factor LHEQLE-containing domain-containing protein</fullName>
    </recommendedName>
</protein>